<name>A0A1H0WFR6_9GAMM</name>
<feature type="binding site" evidence="14">
    <location>
        <position position="133"/>
    </location>
    <ligand>
        <name>L-threonine</name>
        <dbReference type="ChEBI" id="CHEBI:57926"/>
    </ligand>
</feature>
<dbReference type="Pfam" id="PF01300">
    <property type="entry name" value="Sua5_yciO_yrdC"/>
    <property type="match status" value="1"/>
</dbReference>
<feature type="binding site" evidence="14">
    <location>
        <position position="113"/>
    </location>
    <ligand>
        <name>L-threonine</name>
        <dbReference type="ChEBI" id="CHEBI:57926"/>
    </ligand>
</feature>
<feature type="domain" description="YrdC-like" evidence="15">
    <location>
        <begin position="5"/>
        <end position="192"/>
    </location>
</feature>
<dbReference type="Proteomes" id="UP000199460">
    <property type="component" value="Unassembled WGS sequence"/>
</dbReference>
<evidence type="ECO:0000256" key="12">
    <source>
        <dbReference type="ARBA" id="ARBA00048366"/>
    </source>
</evidence>
<evidence type="ECO:0000256" key="13">
    <source>
        <dbReference type="PIRNR" id="PIRNR004930"/>
    </source>
</evidence>
<evidence type="ECO:0000256" key="14">
    <source>
        <dbReference type="PIRSR" id="PIRSR004930-1"/>
    </source>
</evidence>
<evidence type="ECO:0000256" key="1">
    <source>
        <dbReference type="ARBA" id="ARBA00004496"/>
    </source>
</evidence>
<dbReference type="InterPro" id="IPR017945">
    <property type="entry name" value="DHBP_synth_RibB-like_a/b_dom"/>
</dbReference>
<evidence type="ECO:0000256" key="3">
    <source>
        <dbReference type="ARBA" id="ARBA00012584"/>
    </source>
</evidence>
<evidence type="ECO:0000256" key="4">
    <source>
        <dbReference type="ARBA" id="ARBA00015492"/>
    </source>
</evidence>
<proteinExistence type="inferred from homology"/>
<dbReference type="Gene3D" id="3.90.870.10">
    <property type="entry name" value="DHBP synthase"/>
    <property type="match status" value="1"/>
</dbReference>
<evidence type="ECO:0000256" key="2">
    <source>
        <dbReference type="ARBA" id="ARBA00007663"/>
    </source>
</evidence>
<feature type="binding site" evidence="14">
    <location>
        <position position="59"/>
    </location>
    <ligand>
        <name>ATP</name>
        <dbReference type="ChEBI" id="CHEBI:30616"/>
    </ligand>
</feature>
<keyword evidence="8 13" id="KW-0548">Nucleotidyltransferase</keyword>
<reference evidence="17" key="1">
    <citation type="submission" date="2016-10" db="EMBL/GenBank/DDBJ databases">
        <authorList>
            <person name="Varghese N."/>
            <person name="Submissions S."/>
        </authorList>
    </citation>
    <scope>NUCLEOTIDE SEQUENCE [LARGE SCALE GENOMIC DNA]</scope>
    <source>
        <strain evidence="17">JCM 18416</strain>
    </source>
</reference>
<evidence type="ECO:0000256" key="6">
    <source>
        <dbReference type="ARBA" id="ARBA00022679"/>
    </source>
</evidence>
<dbReference type="NCBIfam" id="TIGR00057">
    <property type="entry name" value="L-threonylcarbamoyladenylate synthase"/>
    <property type="match status" value="1"/>
</dbReference>
<feature type="binding site" evidence="14">
    <location>
        <position position="143"/>
    </location>
    <ligand>
        <name>ATP</name>
        <dbReference type="ChEBI" id="CHEBI:30616"/>
    </ligand>
</feature>
<keyword evidence="7 13" id="KW-0819">tRNA processing</keyword>
<evidence type="ECO:0000256" key="11">
    <source>
        <dbReference type="ARBA" id="ARBA00029774"/>
    </source>
</evidence>
<feature type="binding site" evidence="14">
    <location>
        <position position="54"/>
    </location>
    <ligand>
        <name>ATP</name>
        <dbReference type="ChEBI" id="CHEBI:30616"/>
    </ligand>
</feature>
<dbReference type="Pfam" id="PF03481">
    <property type="entry name" value="Sua5_C"/>
    <property type="match status" value="1"/>
</dbReference>
<keyword evidence="17" id="KW-1185">Reference proteome</keyword>
<dbReference type="Gene3D" id="3.40.50.11030">
    <property type="entry name" value="Threonylcarbamoyl-AMP synthase, C-terminal domain"/>
    <property type="match status" value="1"/>
</dbReference>
<dbReference type="AlphaFoldDB" id="A0A1H0WFR6"/>
<dbReference type="InterPro" id="IPR050156">
    <property type="entry name" value="TC-AMP_synthase_SUA5"/>
</dbReference>
<dbReference type="GO" id="GO:0000049">
    <property type="term" value="F:tRNA binding"/>
    <property type="evidence" value="ECO:0007669"/>
    <property type="project" value="TreeGrafter"/>
</dbReference>
<dbReference type="SUPFAM" id="SSF55821">
    <property type="entry name" value="YrdC/RibB"/>
    <property type="match status" value="1"/>
</dbReference>
<organism evidence="16 17">
    <name type="scientific">Ectopseudomonas guguanensis</name>
    <dbReference type="NCBI Taxonomy" id="1198456"/>
    <lineage>
        <taxon>Bacteria</taxon>
        <taxon>Pseudomonadati</taxon>
        <taxon>Pseudomonadota</taxon>
        <taxon>Gammaproteobacteria</taxon>
        <taxon>Pseudomonadales</taxon>
        <taxon>Pseudomonadaceae</taxon>
        <taxon>Ectopseudomonas</taxon>
    </lineage>
</organism>
<dbReference type="GO" id="GO:0003725">
    <property type="term" value="F:double-stranded RNA binding"/>
    <property type="evidence" value="ECO:0007669"/>
    <property type="project" value="UniProtKB-UniRule"/>
</dbReference>
<feature type="binding site" evidence="14">
    <location>
        <position position="27"/>
    </location>
    <ligand>
        <name>L-threonine</name>
        <dbReference type="ChEBI" id="CHEBI:57926"/>
    </ligand>
</feature>
<keyword evidence="6 13" id="KW-0808">Transferase</keyword>
<protein>
    <recommendedName>
        <fullName evidence="4 13">Threonylcarbamoyl-AMP synthase</fullName>
        <shortName evidence="13">TC-AMP synthase</shortName>
        <ecNumber evidence="3 13">2.7.7.87</ecNumber>
    </recommendedName>
    <alternativeName>
        <fullName evidence="11 13">L-threonylcarbamoyladenylate synthase</fullName>
    </alternativeName>
</protein>
<keyword evidence="5 13" id="KW-0963">Cytoplasm</keyword>
<feature type="binding site" evidence="14">
    <location>
        <position position="135"/>
    </location>
    <ligand>
        <name>ATP</name>
        <dbReference type="ChEBI" id="CHEBI:30616"/>
    </ligand>
</feature>
<evidence type="ECO:0000256" key="7">
    <source>
        <dbReference type="ARBA" id="ARBA00022694"/>
    </source>
</evidence>
<comment type="catalytic activity">
    <reaction evidence="12 13">
        <text>L-threonine + hydrogencarbonate + ATP = L-threonylcarbamoyladenylate + diphosphate + H2O</text>
        <dbReference type="Rhea" id="RHEA:36407"/>
        <dbReference type="ChEBI" id="CHEBI:15377"/>
        <dbReference type="ChEBI" id="CHEBI:17544"/>
        <dbReference type="ChEBI" id="CHEBI:30616"/>
        <dbReference type="ChEBI" id="CHEBI:33019"/>
        <dbReference type="ChEBI" id="CHEBI:57926"/>
        <dbReference type="ChEBI" id="CHEBI:73682"/>
        <dbReference type="EC" id="2.7.7.87"/>
    </reaction>
</comment>
<dbReference type="GO" id="GO:0008033">
    <property type="term" value="P:tRNA processing"/>
    <property type="evidence" value="ECO:0007669"/>
    <property type="project" value="UniProtKB-KW"/>
</dbReference>
<feature type="binding site" evidence="14">
    <location>
        <position position="173"/>
    </location>
    <ligand>
        <name>L-threonine</name>
        <dbReference type="ChEBI" id="CHEBI:57926"/>
    </ligand>
</feature>
<evidence type="ECO:0000256" key="10">
    <source>
        <dbReference type="ARBA" id="ARBA00022840"/>
    </source>
</evidence>
<comment type="subcellular location">
    <subcellularLocation>
        <location evidence="1 13">Cytoplasm</location>
    </subcellularLocation>
</comment>
<keyword evidence="9 13" id="KW-0547">Nucleotide-binding</keyword>
<dbReference type="GO" id="GO:0005737">
    <property type="term" value="C:cytoplasm"/>
    <property type="evidence" value="ECO:0007669"/>
    <property type="project" value="UniProtKB-SubCell"/>
</dbReference>
<dbReference type="InterPro" id="IPR010923">
    <property type="entry name" value="T(6)A37_SUA5"/>
</dbReference>
<feature type="binding site" evidence="14">
    <location>
        <position position="222"/>
    </location>
    <ligand>
        <name>ATP</name>
        <dbReference type="ChEBI" id="CHEBI:30616"/>
    </ligand>
</feature>
<evidence type="ECO:0000313" key="17">
    <source>
        <dbReference type="Proteomes" id="UP000199460"/>
    </source>
</evidence>
<dbReference type="PANTHER" id="PTHR17490">
    <property type="entry name" value="SUA5"/>
    <property type="match status" value="1"/>
</dbReference>
<evidence type="ECO:0000313" key="16">
    <source>
        <dbReference type="EMBL" id="SDP89391.1"/>
    </source>
</evidence>
<sequence length="314" mass="33457">MPYITDNVPQCADRLRAGLLVALPTETVYGLAADARQDAAVQQVFALKGRPSSNPLIVHLQSAAQASQWAADIPAAAQRLMATFWPGPLTLVLPARDDVSRIVTAGQDSVALRVPAHPQAQALLAAFGGGLVAPSANRYMSISPTSAAHVAQQFPDSDLWILDGGACQVGLESSIVSLLPGDSPRLLRRGMLSQSDLEAALGQPLENRDGGVRAPGQHHRHYAPGTTTLAFVQVPNEALASPRHGWIWCGQAQHSAGPAIDLGDQPQAYAARLYAALYQLDALGLERLYIQLPPQHDAWAAVHDRLARASQRLD</sequence>
<feature type="binding site" evidence="14">
    <location>
        <position position="188"/>
    </location>
    <ligand>
        <name>ATP</name>
        <dbReference type="ChEBI" id="CHEBI:30616"/>
    </ligand>
</feature>
<dbReference type="GO" id="GO:0061710">
    <property type="term" value="F:L-threonylcarbamoyladenylate synthase"/>
    <property type="evidence" value="ECO:0007669"/>
    <property type="project" value="UniProtKB-EC"/>
</dbReference>
<feature type="binding site" evidence="14">
    <location>
        <position position="50"/>
    </location>
    <ligand>
        <name>ATP</name>
        <dbReference type="ChEBI" id="CHEBI:30616"/>
    </ligand>
</feature>
<dbReference type="PANTHER" id="PTHR17490:SF16">
    <property type="entry name" value="THREONYLCARBAMOYL-AMP SYNTHASE"/>
    <property type="match status" value="1"/>
</dbReference>
<evidence type="ECO:0000256" key="8">
    <source>
        <dbReference type="ARBA" id="ARBA00022695"/>
    </source>
</evidence>
<dbReference type="PIRSF" id="PIRSF004930">
    <property type="entry name" value="Tln_factor_SUA5"/>
    <property type="match status" value="1"/>
</dbReference>
<dbReference type="PROSITE" id="PS51163">
    <property type="entry name" value="YRDC"/>
    <property type="match status" value="1"/>
</dbReference>
<comment type="function">
    <text evidence="13">Required for the formation of a threonylcarbamoyl group on adenosine at position 37 (t(6)A37) in tRNAs that read codons beginning with adenine.</text>
</comment>
<evidence type="ECO:0000259" key="15">
    <source>
        <dbReference type="PROSITE" id="PS51163"/>
    </source>
</evidence>
<dbReference type="InterPro" id="IPR038385">
    <property type="entry name" value="Sua5/YwlC_C"/>
</dbReference>
<dbReference type="OrthoDB" id="9814580at2"/>
<evidence type="ECO:0000256" key="5">
    <source>
        <dbReference type="ARBA" id="ARBA00022490"/>
    </source>
</evidence>
<gene>
    <name evidence="16" type="ORF">SAMN05216213_10728</name>
</gene>
<evidence type="ECO:0000256" key="9">
    <source>
        <dbReference type="ARBA" id="ARBA00022741"/>
    </source>
</evidence>
<dbReference type="InterPro" id="IPR005145">
    <property type="entry name" value="Sua5_C"/>
</dbReference>
<keyword evidence="10 13" id="KW-0067">ATP-binding</keyword>
<dbReference type="GO" id="GO:0005524">
    <property type="term" value="F:ATP binding"/>
    <property type="evidence" value="ECO:0007669"/>
    <property type="project" value="UniProtKB-UniRule"/>
</dbReference>
<dbReference type="EC" id="2.7.7.87" evidence="3 13"/>
<dbReference type="EMBL" id="FNJJ01000007">
    <property type="protein sequence ID" value="SDP89391.1"/>
    <property type="molecule type" value="Genomic_DNA"/>
</dbReference>
<dbReference type="RefSeq" id="WP_090430941.1">
    <property type="nucleotide sequence ID" value="NZ_FNJJ01000007.1"/>
</dbReference>
<comment type="similarity">
    <text evidence="2 13">Belongs to the SUA5 family.</text>
</comment>
<dbReference type="GO" id="GO:0006450">
    <property type="term" value="P:regulation of translational fidelity"/>
    <property type="evidence" value="ECO:0007669"/>
    <property type="project" value="TreeGrafter"/>
</dbReference>
<dbReference type="InterPro" id="IPR006070">
    <property type="entry name" value="Sua5-like_dom"/>
</dbReference>
<dbReference type="GeneID" id="300932025"/>
<accession>A0A1H0WFR6</accession>